<dbReference type="InterPro" id="IPR015414">
    <property type="entry name" value="TMEM64"/>
</dbReference>
<evidence type="ECO:0000256" key="3">
    <source>
        <dbReference type="ARBA" id="ARBA00022692"/>
    </source>
</evidence>
<accession>F6B9V4</accession>
<dbReference type="PANTHER" id="PTHR12677:SF59">
    <property type="entry name" value="GOLGI APPARATUS MEMBRANE PROTEIN TVP38-RELATED"/>
    <property type="match status" value="1"/>
</dbReference>
<keyword evidence="4 6" id="KW-1133">Transmembrane helix</keyword>
<evidence type="ECO:0000256" key="6">
    <source>
        <dbReference type="RuleBase" id="RU366058"/>
    </source>
</evidence>
<evidence type="ECO:0000313" key="9">
    <source>
        <dbReference type="Proteomes" id="UP000009226"/>
    </source>
</evidence>
<dbReference type="eggNOG" id="COG0398">
    <property type="taxonomic scope" value="Bacteria"/>
</dbReference>
<dbReference type="KEGG" id="dca:Desca_0925"/>
<feature type="transmembrane region" description="Helical" evidence="6">
    <location>
        <begin position="92"/>
        <end position="112"/>
    </location>
</feature>
<dbReference type="HOGENOM" id="CLU_038944_8_0_9"/>
<feature type="transmembrane region" description="Helical" evidence="6">
    <location>
        <begin position="169"/>
        <end position="191"/>
    </location>
</feature>
<evidence type="ECO:0000256" key="1">
    <source>
        <dbReference type="ARBA" id="ARBA00004651"/>
    </source>
</evidence>
<feature type="transmembrane region" description="Helical" evidence="6">
    <location>
        <begin position="197"/>
        <end position="215"/>
    </location>
</feature>
<sequence precursor="true">MNKKTWIKIGIFVLLAALYFGVEPLQTAIKRVVFIISMVDITAMKSYILSFGIWAPVVSFFLMVFQSLAAPLPAFVITFANAALFGWVKGAILSWSSAMAGAALCFWIANFYGRSVVERLVSAYALKKIDRFFARYGKYAILMARLLPFVSFDAVSYAAGLTSIGFWEFFWATGLGQLPATLIYSYVGGLLVGGTKMFVFGVLSVISLTILAFIIKKVLQDKDEDLTNMEVGGGK</sequence>
<evidence type="ECO:0000313" key="8">
    <source>
        <dbReference type="EMBL" id="AEF93802.1"/>
    </source>
</evidence>
<evidence type="ECO:0000256" key="4">
    <source>
        <dbReference type="ARBA" id="ARBA00022989"/>
    </source>
</evidence>
<dbReference type="EMBL" id="CP002736">
    <property type="protein sequence ID" value="AEF93802.1"/>
    <property type="molecule type" value="Genomic_DNA"/>
</dbReference>
<keyword evidence="3 6" id="KW-0812">Transmembrane</keyword>
<evidence type="ECO:0000259" key="7">
    <source>
        <dbReference type="Pfam" id="PF09335"/>
    </source>
</evidence>
<gene>
    <name evidence="8" type="ordered locus">Desca_0925</name>
</gene>
<name>F6B9V4_DESCC</name>
<dbReference type="AlphaFoldDB" id="F6B9V4"/>
<dbReference type="GO" id="GO:0005886">
    <property type="term" value="C:plasma membrane"/>
    <property type="evidence" value="ECO:0007669"/>
    <property type="project" value="UniProtKB-SubCell"/>
</dbReference>
<keyword evidence="2 6" id="KW-1003">Cell membrane</keyword>
<keyword evidence="5 6" id="KW-0472">Membrane</keyword>
<protein>
    <recommendedName>
        <fullName evidence="6">TVP38/TMEM64 family membrane protein</fullName>
    </recommendedName>
</protein>
<feature type="transmembrane region" description="Helical" evidence="6">
    <location>
        <begin position="6"/>
        <end position="25"/>
    </location>
</feature>
<evidence type="ECO:0000256" key="2">
    <source>
        <dbReference type="ARBA" id="ARBA00022475"/>
    </source>
</evidence>
<feature type="domain" description="VTT" evidence="7">
    <location>
        <begin position="72"/>
        <end position="188"/>
    </location>
</feature>
<evidence type="ECO:0000256" key="5">
    <source>
        <dbReference type="ARBA" id="ARBA00023136"/>
    </source>
</evidence>
<dbReference type="STRING" id="868595.Desca_0925"/>
<dbReference type="InterPro" id="IPR032816">
    <property type="entry name" value="VTT_dom"/>
</dbReference>
<organism evidence="8 9">
    <name type="scientific">Desulfotomaculum nigrificans (strain DSM 14880 / VKM B-2319 / CO-1-SRB)</name>
    <name type="common">Desulfotomaculum carboxydivorans</name>
    <dbReference type="NCBI Taxonomy" id="868595"/>
    <lineage>
        <taxon>Bacteria</taxon>
        <taxon>Bacillati</taxon>
        <taxon>Bacillota</taxon>
        <taxon>Clostridia</taxon>
        <taxon>Eubacteriales</taxon>
        <taxon>Desulfotomaculaceae</taxon>
        <taxon>Desulfotomaculum</taxon>
    </lineage>
</organism>
<reference evidence="8 9" key="1">
    <citation type="submission" date="2011-05" db="EMBL/GenBank/DDBJ databases">
        <title>Complete sequence of Desulfotomaculum carboxydivorans CO-1-SRB.</title>
        <authorList>
            <consortium name="US DOE Joint Genome Institute"/>
            <person name="Lucas S."/>
            <person name="Han J."/>
            <person name="Lapidus A."/>
            <person name="Cheng J.-F."/>
            <person name="Goodwin L."/>
            <person name="Pitluck S."/>
            <person name="Peters L."/>
            <person name="Mikhailova N."/>
            <person name="Lu M."/>
            <person name="Han C."/>
            <person name="Tapia R."/>
            <person name="Land M."/>
            <person name="Hauser L."/>
            <person name="Kyrpides N."/>
            <person name="Ivanova N."/>
            <person name="Pagani I."/>
            <person name="Stams A."/>
            <person name="Plugge C."/>
            <person name="Muyzer G."/>
            <person name="Kuever J."/>
            <person name="Parshina S."/>
            <person name="Ivanova A."/>
            <person name="Nazina T."/>
            <person name="Woyke T."/>
        </authorList>
    </citation>
    <scope>NUCLEOTIDE SEQUENCE [LARGE SCALE GENOMIC DNA]</scope>
    <source>
        <strain evidence="9">DSM 14880 / VKM B-2319 / CO-1-SRB</strain>
    </source>
</reference>
<dbReference type="RefSeq" id="WP_003540285.1">
    <property type="nucleotide sequence ID" value="NC_015565.1"/>
</dbReference>
<comment type="subcellular location">
    <subcellularLocation>
        <location evidence="1 6">Cell membrane</location>
        <topology evidence="1 6">Multi-pass membrane protein</topology>
    </subcellularLocation>
</comment>
<proteinExistence type="inferred from homology"/>
<comment type="similarity">
    <text evidence="6">Belongs to the TVP38/TMEM64 family.</text>
</comment>
<dbReference type="Pfam" id="PF09335">
    <property type="entry name" value="VTT_dom"/>
    <property type="match status" value="1"/>
</dbReference>
<feature type="transmembrane region" description="Helical" evidence="6">
    <location>
        <begin position="136"/>
        <end position="157"/>
    </location>
</feature>
<keyword evidence="9" id="KW-1185">Reference proteome</keyword>
<dbReference type="PANTHER" id="PTHR12677">
    <property type="entry name" value="GOLGI APPARATUS MEMBRANE PROTEIN TVP38-RELATED"/>
    <property type="match status" value="1"/>
</dbReference>
<dbReference type="Proteomes" id="UP000009226">
    <property type="component" value="Chromosome"/>
</dbReference>